<keyword evidence="1" id="KW-0808">Transferase</keyword>
<dbReference type="PANTHER" id="PTHR43289:SF34">
    <property type="entry name" value="SERINE_THREONINE-PROTEIN KINASE YBDM-RELATED"/>
    <property type="match status" value="1"/>
</dbReference>
<dbReference type="PANTHER" id="PTHR43289">
    <property type="entry name" value="MITOGEN-ACTIVATED PROTEIN KINASE KINASE KINASE 20-RELATED"/>
    <property type="match status" value="1"/>
</dbReference>
<evidence type="ECO:0000256" key="2">
    <source>
        <dbReference type="ARBA" id="ARBA00022741"/>
    </source>
</evidence>
<evidence type="ECO:0000313" key="8">
    <source>
        <dbReference type="Proteomes" id="UP000600230"/>
    </source>
</evidence>
<keyword evidence="8" id="KW-1185">Reference proteome</keyword>
<evidence type="ECO:0000313" key="7">
    <source>
        <dbReference type="EMBL" id="MBC5590197.1"/>
    </source>
</evidence>
<feature type="domain" description="Protein kinase" evidence="6">
    <location>
        <begin position="14"/>
        <end position="234"/>
    </location>
</feature>
<protein>
    <submittedName>
        <fullName evidence="7">DUF3298 domain-containing protein</fullName>
    </submittedName>
</protein>
<evidence type="ECO:0000259" key="6">
    <source>
        <dbReference type="PROSITE" id="PS50011"/>
    </source>
</evidence>
<name>A0ABR7BXY6_9BACE</name>
<reference evidence="7 8" key="1">
    <citation type="submission" date="2020-08" db="EMBL/GenBank/DDBJ databases">
        <title>Genome public.</title>
        <authorList>
            <person name="Liu C."/>
            <person name="Sun Q."/>
        </authorList>
    </citation>
    <scope>NUCLEOTIDE SEQUENCE [LARGE SCALE GENOMIC DNA]</scope>
    <source>
        <strain evidence="7 8">NSJ-21</strain>
    </source>
</reference>
<dbReference type="Gene3D" id="3.30.200.20">
    <property type="entry name" value="Phosphorylase Kinase, domain 1"/>
    <property type="match status" value="1"/>
</dbReference>
<dbReference type="InterPro" id="IPR037126">
    <property type="entry name" value="PdaC/RsiV-like_sf"/>
</dbReference>
<dbReference type="Proteomes" id="UP000600230">
    <property type="component" value="Unassembled WGS sequence"/>
</dbReference>
<proteinExistence type="predicted"/>
<gene>
    <name evidence="7" type="ORF">H8S53_02825</name>
</gene>
<dbReference type="PROSITE" id="PS50011">
    <property type="entry name" value="PROTEIN_KINASE_DOM"/>
    <property type="match status" value="1"/>
</dbReference>
<comment type="caution">
    <text evidence="7">The sequence shown here is derived from an EMBL/GenBank/DDBJ whole genome shotgun (WGS) entry which is preliminary data.</text>
</comment>
<accession>A0ABR7BXY6</accession>
<dbReference type="RefSeq" id="WP_186905481.1">
    <property type="nucleotide sequence ID" value="NZ_JACOOG010000001.1"/>
</dbReference>
<dbReference type="EMBL" id="JACOOG010000001">
    <property type="protein sequence ID" value="MBC5590197.1"/>
    <property type="molecule type" value="Genomic_DNA"/>
</dbReference>
<keyword evidence="3" id="KW-0418">Kinase</keyword>
<dbReference type="InterPro" id="IPR017441">
    <property type="entry name" value="Protein_kinase_ATP_BS"/>
</dbReference>
<keyword evidence="2 5" id="KW-0547">Nucleotide-binding</keyword>
<dbReference type="SUPFAM" id="SSF56112">
    <property type="entry name" value="Protein kinase-like (PK-like)"/>
    <property type="match status" value="1"/>
</dbReference>
<dbReference type="InterPro" id="IPR011009">
    <property type="entry name" value="Kinase-like_dom_sf"/>
</dbReference>
<dbReference type="PROSITE" id="PS00107">
    <property type="entry name" value="PROTEIN_KINASE_ATP"/>
    <property type="match status" value="1"/>
</dbReference>
<evidence type="ECO:0000256" key="4">
    <source>
        <dbReference type="ARBA" id="ARBA00022840"/>
    </source>
</evidence>
<evidence type="ECO:0000256" key="3">
    <source>
        <dbReference type="ARBA" id="ARBA00022777"/>
    </source>
</evidence>
<dbReference type="SMART" id="SM00220">
    <property type="entry name" value="S_TKc"/>
    <property type="match status" value="1"/>
</dbReference>
<dbReference type="InterPro" id="IPR021729">
    <property type="entry name" value="DUF3298"/>
</dbReference>
<dbReference type="Gene3D" id="3.90.640.20">
    <property type="entry name" value="Heat-shock cognate protein, ATPase"/>
    <property type="match status" value="1"/>
</dbReference>
<dbReference type="Pfam" id="PF00069">
    <property type="entry name" value="Pkinase"/>
    <property type="match status" value="1"/>
</dbReference>
<sequence length="234" mass="26513">MQLQNGTLLQGGKYKIETVLGQGGFGITYLATQTLTDKKVAIKEFFFKEYCERDNVSGTVTVPTTSKKKFVEKFQKKFLKEAKISSDLNHKNIIRVLDVFQENDTSYYSMEYIIGKSLAQEINAKGKIDGKKFSKDMIMRPYAIQNDIKAGLKKYFGVVTDDELMNNLQLNNELYNINNLPLPETDPWITKDGVFFSYAPYEIASYAAGAPSFVIPISKVKNHVTSTAKTFFDE</sequence>
<feature type="binding site" evidence="5">
    <location>
        <position position="43"/>
    </location>
    <ligand>
        <name>ATP</name>
        <dbReference type="ChEBI" id="CHEBI:30616"/>
    </ligand>
</feature>
<evidence type="ECO:0000256" key="1">
    <source>
        <dbReference type="ARBA" id="ARBA00022679"/>
    </source>
</evidence>
<dbReference type="Pfam" id="PF11738">
    <property type="entry name" value="DUF3298"/>
    <property type="match status" value="1"/>
</dbReference>
<dbReference type="InterPro" id="IPR000719">
    <property type="entry name" value="Prot_kinase_dom"/>
</dbReference>
<keyword evidence="4 5" id="KW-0067">ATP-binding</keyword>
<evidence type="ECO:0000256" key="5">
    <source>
        <dbReference type="PROSITE-ProRule" id="PRU10141"/>
    </source>
</evidence>
<organism evidence="7 8">
    <name type="scientific">Bacteroides parvus</name>
    <dbReference type="NCBI Taxonomy" id="2763025"/>
    <lineage>
        <taxon>Bacteria</taxon>
        <taxon>Pseudomonadati</taxon>
        <taxon>Bacteroidota</taxon>
        <taxon>Bacteroidia</taxon>
        <taxon>Bacteroidales</taxon>
        <taxon>Bacteroidaceae</taxon>
        <taxon>Bacteroides</taxon>
    </lineage>
</organism>